<feature type="active site" description="Proton acceptor" evidence="7">
    <location>
        <position position="339"/>
    </location>
</feature>
<comment type="subcellular location">
    <subcellularLocation>
        <location evidence="7">Cytoplasm</location>
    </subcellularLocation>
</comment>
<evidence type="ECO:0000256" key="5">
    <source>
        <dbReference type="ARBA" id="ARBA00023141"/>
    </source>
</evidence>
<dbReference type="PANTHER" id="PTHR21090">
    <property type="entry name" value="AROM/DEHYDROQUINATE SYNTHASE"/>
    <property type="match status" value="1"/>
</dbReference>
<dbReference type="GO" id="GO:0003866">
    <property type="term" value="F:3-phosphoshikimate 1-carboxyvinyltransferase activity"/>
    <property type="evidence" value="ECO:0007669"/>
    <property type="project" value="UniProtKB-EC"/>
</dbReference>
<dbReference type="InterPro" id="IPR023193">
    <property type="entry name" value="EPSP_synthase_CS"/>
</dbReference>
<comment type="pathway">
    <text evidence="1 7">Metabolic intermediate biosynthesis; chorismate biosynthesis; chorismate from D-erythrose 4-phosphate and phosphoenolpyruvate: step 6/7.</text>
</comment>
<dbReference type="PIRSF" id="PIRSF000505">
    <property type="entry name" value="EPSPS"/>
    <property type="match status" value="1"/>
</dbReference>
<feature type="binding site" evidence="7">
    <location>
        <position position="43"/>
    </location>
    <ligand>
        <name>phosphoenolpyruvate</name>
        <dbReference type="ChEBI" id="CHEBI:58702"/>
    </ligand>
</feature>
<dbReference type="EMBL" id="JAUHTB010000014">
    <property type="protein sequence ID" value="MDN4506802.1"/>
    <property type="molecule type" value="Genomic_DNA"/>
</dbReference>
<feature type="binding site" evidence="7">
    <location>
        <position position="190"/>
    </location>
    <ligand>
        <name>3-phosphoshikimate</name>
        <dbReference type="ChEBI" id="CHEBI:145989"/>
    </ligand>
</feature>
<feature type="binding site" evidence="7">
    <location>
        <position position="188"/>
    </location>
    <ligand>
        <name>3-phosphoshikimate</name>
        <dbReference type="ChEBI" id="CHEBI:145989"/>
    </ligand>
</feature>
<evidence type="ECO:0000256" key="3">
    <source>
        <dbReference type="ARBA" id="ARBA00022605"/>
    </source>
</evidence>
<dbReference type="PANTHER" id="PTHR21090:SF5">
    <property type="entry name" value="PENTAFUNCTIONAL AROM POLYPEPTIDE"/>
    <property type="match status" value="1"/>
</dbReference>
<comment type="similarity">
    <text evidence="2 7">Belongs to the EPSP synthase family.</text>
</comment>
<protein>
    <recommendedName>
        <fullName evidence="7">3-phosphoshikimate 1-carboxyvinyltransferase</fullName>
        <ecNumber evidence="7">2.5.1.19</ecNumber>
    </recommendedName>
    <alternativeName>
        <fullName evidence="7">5-enolpyruvylshikimate-3-phosphate synthase</fullName>
        <shortName evidence="7">EPSP synthase</shortName>
        <shortName evidence="7">EPSPS</shortName>
    </alternativeName>
</protein>
<feature type="binding site" evidence="7">
    <location>
        <position position="189"/>
    </location>
    <ligand>
        <name>3-phosphoshikimate</name>
        <dbReference type="ChEBI" id="CHEBI:145989"/>
    </ligand>
</feature>
<dbReference type="InterPro" id="IPR013792">
    <property type="entry name" value="RNA3'P_cycl/enolpyr_Trfase_a/b"/>
</dbReference>
<dbReference type="NCBIfam" id="TIGR01356">
    <property type="entry name" value="aroA"/>
    <property type="match status" value="1"/>
</dbReference>
<comment type="subunit">
    <text evidence="7">Monomer.</text>
</comment>
<feature type="region of interest" description="Disordered" evidence="8">
    <location>
        <begin position="1"/>
        <end position="25"/>
    </location>
</feature>
<evidence type="ECO:0000256" key="2">
    <source>
        <dbReference type="ARBA" id="ARBA00009948"/>
    </source>
</evidence>
<evidence type="ECO:0000256" key="4">
    <source>
        <dbReference type="ARBA" id="ARBA00022679"/>
    </source>
</evidence>
<reference evidence="10 11" key="1">
    <citation type="submission" date="2023-07" db="EMBL/GenBank/DDBJ databases">
        <title>Strategy for survival of the halotoleranting strain Dietzia MX2 from the Yakshinskoe mineral salts deposit.</title>
        <authorList>
            <person name="Kharitonova M.A."/>
            <person name="Kupriyanova-Ashina F.G."/>
            <person name="Shakirov T.R."/>
            <person name="Vafina M.S."/>
            <person name="Ilinskaya O.N."/>
        </authorList>
    </citation>
    <scope>NUCLEOTIDE SEQUENCE [LARGE SCALE GENOMIC DNA]</scope>
    <source>
        <strain evidence="10 11">MX2</strain>
    </source>
</reference>
<comment type="caution">
    <text evidence="10">The sequence shown here is derived from an EMBL/GenBank/DDBJ whole genome shotgun (WGS) entry which is preliminary data.</text>
</comment>
<feature type="binding site" evidence="7">
    <location>
        <position position="436"/>
    </location>
    <ligand>
        <name>phosphoenolpyruvate</name>
        <dbReference type="ChEBI" id="CHEBI:58702"/>
    </ligand>
</feature>
<evidence type="ECO:0000256" key="1">
    <source>
        <dbReference type="ARBA" id="ARBA00004811"/>
    </source>
</evidence>
<evidence type="ECO:0000256" key="8">
    <source>
        <dbReference type="SAM" id="MobiDB-lite"/>
    </source>
</evidence>
<dbReference type="InterPro" id="IPR001986">
    <property type="entry name" value="Enolpyruvate_Tfrase_dom"/>
</dbReference>
<dbReference type="InterPro" id="IPR006264">
    <property type="entry name" value="EPSP_synthase"/>
</dbReference>
<dbReference type="Pfam" id="PF00275">
    <property type="entry name" value="EPSP_synthase"/>
    <property type="match status" value="1"/>
</dbReference>
<feature type="binding site" evidence="7">
    <location>
        <position position="43"/>
    </location>
    <ligand>
        <name>3-phosphoshikimate</name>
        <dbReference type="ChEBI" id="CHEBI:145989"/>
    </ligand>
</feature>
<accession>A0ABT8H2U9</accession>
<evidence type="ECO:0000259" key="9">
    <source>
        <dbReference type="Pfam" id="PF00275"/>
    </source>
</evidence>
<feature type="binding site" evidence="7">
    <location>
        <position position="190"/>
    </location>
    <ligand>
        <name>phosphoenolpyruvate</name>
        <dbReference type="ChEBI" id="CHEBI:58702"/>
    </ligand>
</feature>
<dbReference type="InterPro" id="IPR036968">
    <property type="entry name" value="Enolpyruvate_Tfrase_sf"/>
</dbReference>
<feature type="domain" description="Enolpyruvate transferase" evidence="9">
    <location>
        <begin position="31"/>
        <end position="442"/>
    </location>
</feature>
<proteinExistence type="inferred from homology"/>
<keyword evidence="11" id="KW-1185">Reference proteome</keyword>
<evidence type="ECO:0000313" key="11">
    <source>
        <dbReference type="Proteomes" id="UP001172702"/>
    </source>
</evidence>
<sequence length="453" mass="45734">MPTSSHPGPADAASMGDNDQVSHWNAPVAAGPVDADVTIPGSKSLTNRALVLAALADGPSRLVGTLRSRDTDLMIGALQALGTRIEGPSGPLGPGDTDLVITPGELRGADVECGLAGTVMRFVPSVAALATGRSTFDGDPAARVRPQATVLDALRALGARIAGDSLPFTVDGAGSLRGGRVEMDASASSQFVSGLLLSAARFDEGAELVHVGASPVPSGPHIEMTLEMLRESGVTVDQPTPSSWRVAPGPIDAVDRVVEPDLSNATPFLAAAAVTGGTVRVPHWPAATTQPGDAIRVILQAMGATVTLEDADGAGHGTLVVVGPSRLSPVDLDLSAIGELTPTVAALCALADGPSRLTGIAHLRGHETDRLAALAAELGAVGCGVTELDDGLEITPAPLHGAPWRAYADHRMATAGAIIGLVAPGVGVDDVESTSKTMPGFTAMWADMLAGQG</sequence>
<dbReference type="Gene3D" id="3.65.10.10">
    <property type="entry name" value="Enolpyruvate transferase domain"/>
    <property type="match status" value="2"/>
</dbReference>
<keyword evidence="4 7" id="KW-0808">Transferase</keyword>
<gene>
    <name evidence="7 10" type="primary">aroA</name>
    <name evidence="10" type="ORF">QYF62_12125</name>
</gene>
<keyword evidence="3 7" id="KW-0028">Amino-acid biosynthesis</keyword>
<feature type="binding site" evidence="7">
    <location>
        <position position="117"/>
    </location>
    <ligand>
        <name>phosphoenolpyruvate</name>
        <dbReference type="ChEBI" id="CHEBI:58702"/>
    </ligand>
</feature>
<feature type="binding site" evidence="7">
    <location>
        <position position="145"/>
    </location>
    <ligand>
        <name>phosphoenolpyruvate</name>
        <dbReference type="ChEBI" id="CHEBI:58702"/>
    </ligand>
</feature>
<dbReference type="Proteomes" id="UP001172702">
    <property type="component" value="Unassembled WGS sequence"/>
</dbReference>
<comment type="catalytic activity">
    <reaction evidence="6">
        <text>3-phosphoshikimate + phosphoenolpyruvate = 5-O-(1-carboxyvinyl)-3-phosphoshikimate + phosphate</text>
        <dbReference type="Rhea" id="RHEA:21256"/>
        <dbReference type="ChEBI" id="CHEBI:43474"/>
        <dbReference type="ChEBI" id="CHEBI:57701"/>
        <dbReference type="ChEBI" id="CHEBI:58702"/>
        <dbReference type="ChEBI" id="CHEBI:145989"/>
        <dbReference type="EC" id="2.5.1.19"/>
    </reaction>
    <physiologicalReaction direction="left-to-right" evidence="6">
        <dbReference type="Rhea" id="RHEA:21257"/>
    </physiologicalReaction>
</comment>
<evidence type="ECO:0000256" key="6">
    <source>
        <dbReference type="ARBA" id="ARBA00044633"/>
    </source>
</evidence>
<dbReference type="PROSITE" id="PS00885">
    <property type="entry name" value="EPSP_SYNTHASE_2"/>
    <property type="match status" value="1"/>
</dbReference>
<feature type="binding site" evidence="7">
    <location>
        <position position="366"/>
    </location>
    <ligand>
        <name>3-phosphoshikimate</name>
        <dbReference type="ChEBI" id="CHEBI:145989"/>
    </ligand>
</feature>
<feature type="binding site" evidence="7">
    <location>
        <position position="411"/>
    </location>
    <ligand>
        <name>phosphoenolpyruvate</name>
        <dbReference type="ChEBI" id="CHEBI:58702"/>
    </ligand>
</feature>
<keyword evidence="5 7" id="KW-0057">Aromatic amino acid biosynthesis</keyword>
<feature type="binding site" evidence="7">
    <location>
        <position position="370"/>
    </location>
    <ligand>
        <name>phosphoenolpyruvate</name>
        <dbReference type="ChEBI" id="CHEBI:58702"/>
    </ligand>
</feature>
<evidence type="ECO:0000256" key="7">
    <source>
        <dbReference type="HAMAP-Rule" id="MF_00210"/>
    </source>
</evidence>
<feature type="binding site" evidence="7">
    <location>
        <position position="44"/>
    </location>
    <ligand>
        <name>3-phosphoshikimate</name>
        <dbReference type="ChEBI" id="CHEBI:145989"/>
    </ligand>
</feature>
<name>A0ABT8H2U9_9ACTN</name>
<evidence type="ECO:0000313" key="10">
    <source>
        <dbReference type="EMBL" id="MDN4506802.1"/>
    </source>
</evidence>
<feature type="binding site" evidence="7">
    <location>
        <position position="48"/>
    </location>
    <ligand>
        <name>3-phosphoshikimate</name>
        <dbReference type="ChEBI" id="CHEBI:145989"/>
    </ligand>
</feature>
<comment type="function">
    <text evidence="7">Catalyzes the transfer of the enolpyruvyl moiety of phosphoenolpyruvate (PEP) to the 5-hydroxyl of shikimate-3-phosphate (S3P) to produce enolpyruvyl shikimate-3-phosphate and inorganic phosphate.</text>
</comment>
<keyword evidence="7" id="KW-0963">Cytoplasm</keyword>
<feature type="binding site" evidence="7">
    <location>
        <position position="339"/>
    </location>
    <ligand>
        <name>3-phosphoshikimate</name>
        <dbReference type="ChEBI" id="CHEBI:145989"/>
    </ligand>
</feature>
<comment type="caution">
    <text evidence="7">Lacks conserved residue(s) required for the propagation of feature annotation.</text>
</comment>
<organism evidence="10 11">
    <name type="scientific">Dietzia maris</name>
    <dbReference type="NCBI Taxonomy" id="37915"/>
    <lineage>
        <taxon>Bacteria</taxon>
        <taxon>Bacillati</taxon>
        <taxon>Actinomycetota</taxon>
        <taxon>Actinomycetes</taxon>
        <taxon>Mycobacteriales</taxon>
        <taxon>Dietziaceae</taxon>
        <taxon>Dietzia</taxon>
    </lineage>
</organism>
<feature type="binding site" evidence="7">
    <location>
        <position position="218"/>
    </location>
    <ligand>
        <name>3-phosphoshikimate</name>
        <dbReference type="ChEBI" id="CHEBI:145989"/>
    </ligand>
</feature>
<dbReference type="HAMAP" id="MF_00210">
    <property type="entry name" value="EPSP_synth"/>
    <property type="match status" value="1"/>
</dbReference>
<dbReference type="SUPFAM" id="SSF55205">
    <property type="entry name" value="EPT/RTPC-like"/>
    <property type="match status" value="1"/>
</dbReference>
<dbReference type="EC" id="2.5.1.19" evidence="7"/>
<dbReference type="CDD" id="cd01556">
    <property type="entry name" value="EPSP_synthase"/>
    <property type="match status" value="1"/>
</dbReference>